<sequence length="136" mass="15598">MHETRILIRLPNVIQLFQDPKQRVVCGLRGVCEIATCLPRNDLLSKGSVNEVRLCDIGVVAASPPSLKIRPRLKKEFRTLGFVCATLEWLLQRTKSQRRPRLKEFRALGMSSEWGGYFGVINARDGGVFRDLIWYR</sequence>
<proteinExistence type="predicted"/>
<dbReference type="Proteomes" id="UP001054945">
    <property type="component" value="Unassembled WGS sequence"/>
</dbReference>
<dbReference type="EMBL" id="BPLR01008499">
    <property type="protein sequence ID" value="GIY25185.1"/>
    <property type="molecule type" value="Genomic_DNA"/>
</dbReference>
<comment type="caution">
    <text evidence="1">The sequence shown here is derived from an EMBL/GenBank/DDBJ whole genome shotgun (WGS) entry which is preliminary data.</text>
</comment>
<reference evidence="1 2" key="1">
    <citation type="submission" date="2021-06" db="EMBL/GenBank/DDBJ databases">
        <title>Caerostris extrusa draft genome.</title>
        <authorList>
            <person name="Kono N."/>
            <person name="Arakawa K."/>
        </authorList>
    </citation>
    <scope>NUCLEOTIDE SEQUENCE [LARGE SCALE GENOMIC DNA]</scope>
</reference>
<protein>
    <submittedName>
        <fullName evidence="1">Uncharacterized protein</fullName>
    </submittedName>
</protein>
<evidence type="ECO:0000313" key="2">
    <source>
        <dbReference type="Proteomes" id="UP001054945"/>
    </source>
</evidence>
<evidence type="ECO:0000313" key="1">
    <source>
        <dbReference type="EMBL" id="GIY25185.1"/>
    </source>
</evidence>
<name>A0AAV4RTX2_CAEEX</name>
<gene>
    <name evidence="1" type="ORF">CEXT_466881</name>
</gene>
<accession>A0AAV4RTX2</accession>
<keyword evidence="2" id="KW-1185">Reference proteome</keyword>
<dbReference type="AlphaFoldDB" id="A0AAV4RTX2"/>
<organism evidence="1 2">
    <name type="scientific">Caerostris extrusa</name>
    <name type="common">Bark spider</name>
    <name type="synonym">Caerostris bankana</name>
    <dbReference type="NCBI Taxonomy" id="172846"/>
    <lineage>
        <taxon>Eukaryota</taxon>
        <taxon>Metazoa</taxon>
        <taxon>Ecdysozoa</taxon>
        <taxon>Arthropoda</taxon>
        <taxon>Chelicerata</taxon>
        <taxon>Arachnida</taxon>
        <taxon>Araneae</taxon>
        <taxon>Araneomorphae</taxon>
        <taxon>Entelegynae</taxon>
        <taxon>Araneoidea</taxon>
        <taxon>Araneidae</taxon>
        <taxon>Caerostris</taxon>
    </lineage>
</organism>